<dbReference type="InterPro" id="IPR053147">
    <property type="entry name" value="Hsp_HslJ-like"/>
</dbReference>
<protein>
    <recommendedName>
        <fullName evidence="1">DUF306 domain-containing protein</fullName>
    </recommendedName>
</protein>
<gene>
    <name evidence="2" type="ORF">BST97_10730</name>
</gene>
<dbReference type="OrthoDB" id="880459at2"/>
<evidence type="ECO:0000313" key="2">
    <source>
        <dbReference type="EMBL" id="ARN78422.1"/>
    </source>
</evidence>
<dbReference type="Gene3D" id="2.40.128.270">
    <property type="match status" value="1"/>
</dbReference>
<dbReference type="InterPro" id="IPR005184">
    <property type="entry name" value="DUF306_Meta_HslJ"/>
</dbReference>
<organism evidence="2 3">
    <name type="scientific">Nonlabens spongiae</name>
    <dbReference type="NCBI Taxonomy" id="331648"/>
    <lineage>
        <taxon>Bacteria</taxon>
        <taxon>Pseudomonadati</taxon>
        <taxon>Bacteroidota</taxon>
        <taxon>Flavobacteriia</taxon>
        <taxon>Flavobacteriales</taxon>
        <taxon>Flavobacteriaceae</taxon>
        <taxon>Nonlabens</taxon>
    </lineage>
</organism>
<dbReference type="PANTHER" id="PTHR35535:SF1">
    <property type="entry name" value="HEAT SHOCK PROTEIN HSLJ"/>
    <property type="match status" value="1"/>
</dbReference>
<name>A0A1W6MLH1_9FLAO</name>
<sequence>MKNAIKSLVLILSLSLISCEEKNLEGNYNVIEVSGEDMSGHGITLNIENQEGLRVGGNNSCNTYGADITNAGSNNIEVGPIMSTKMYCQEKRDIERAYMEQLANVKSYRFSQGELHMMNESGKIIIKATKAEDK</sequence>
<dbReference type="AlphaFoldDB" id="A0A1W6MLH1"/>
<accession>A0A1W6MLH1</accession>
<evidence type="ECO:0000313" key="3">
    <source>
        <dbReference type="Proteomes" id="UP000193431"/>
    </source>
</evidence>
<keyword evidence="3" id="KW-1185">Reference proteome</keyword>
<evidence type="ECO:0000259" key="1">
    <source>
        <dbReference type="Pfam" id="PF03724"/>
    </source>
</evidence>
<dbReference type="PANTHER" id="PTHR35535">
    <property type="entry name" value="HEAT SHOCK PROTEIN HSLJ"/>
    <property type="match status" value="1"/>
</dbReference>
<dbReference type="Proteomes" id="UP000193431">
    <property type="component" value="Chromosome"/>
</dbReference>
<proteinExistence type="predicted"/>
<dbReference type="RefSeq" id="WP_085767226.1">
    <property type="nucleotide sequence ID" value="NZ_CP019344.1"/>
</dbReference>
<dbReference type="STRING" id="331648.BST97_10730"/>
<dbReference type="Pfam" id="PF03724">
    <property type="entry name" value="META"/>
    <property type="match status" value="1"/>
</dbReference>
<feature type="domain" description="DUF306" evidence="1">
    <location>
        <begin position="23"/>
        <end position="123"/>
    </location>
</feature>
<dbReference type="EMBL" id="CP019344">
    <property type="protein sequence ID" value="ARN78422.1"/>
    <property type="molecule type" value="Genomic_DNA"/>
</dbReference>
<dbReference type="PROSITE" id="PS51257">
    <property type="entry name" value="PROKAR_LIPOPROTEIN"/>
    <property type="match status" value="1"/>
</dbReference>
<reference evidence="2 3" key="1">
    <citation type="submission" date="2016-11" db="EMBL/GenBank/DDBJ databases">
        <title>Trade-off between light-utilization and light-protection in marine flavobacteria.</title>
        <authorList>
            <person name="Kumagai Y."/>
        </authorList>
    </citation>
    <scope>NUCLEOTIDE SEQUENCE [LARGE SCALE GENOMIC DNA]</scope>
    <source>
        <strain evidence="2 3">JCM 13191</strain>
    </source>
</reference>
<dbReference type="InterPro" id="IPR038670">
    <property type="entry name" value="HslJ-like_sf"/>
</dbReference>